<gene>
    <name evidence="2" type="ORF">EDD61_10416</name>
</gene>
<name>A0A4R3TL51_9FIRM</name>
<organism evidence="2 3">
    <name type="scientific">Longicatena caecimuris</name>
    <dbReference type="NCBI Taxonomy" id="1796635"/>
    <lineage>
        <taxon>Bacteria</taxon>
        <taxon>Bacillati</taxon>
        <taxon>Bacillota</taxon>
        <taxon>Erysipelotrichia</taxon>
        <taxon>Erysipelotrichales</taxon>
        <taxon>Erysipelotrichaceae</taxon>
        <taxon>Longicatena</taxon>
    </lineage>
</organism>
<keyword evidence="1" id="KW-0812">Transmembrane</keyword>
<evidence type="ECO:0000256" key="1">
    <source>
        <dbReference type="SAM" id="Phobius"/>
    </source>
</evidence>
<dbReference type="AlphaFoldDB" id="A0A4R3TL51"/>
<keyword evidence="1" id="KW-1133">Transmembrane helix</keyword>
<reference evidence="2 3" key="1">
    <citation type="submission" date="2019-03" db="EMBL/GenBank/DDBJ databases">
        <title>Genomic Encyclopedia of Type Strains, Phase IV (KMG-IV): sequencing the most valuable type-strain genomes for metagenomic binning, comparative biology and taxonomic classification.</title>
        <authorList>
            <person name="Goeker M."/>
        </authorList>
    </citation>
    <scope>NUCLEOTIDE SEQUENCE [LARGE SCALE GENOMIC DNA]</scope>
    <source>
        <strain evidence="2 3">DSM 29481</strain>
    </source>
</reference>
<dbReference type="RefSeq" id="WP_132224007.1">
    <property type="nucleotide sequence ID" value="NZ_JANKBG010000004.1"/>
</dbReference>
<dbReference type="EMBL" id="SMBP01000004">
    <property type="protein sequence ID" value="TCU62380.1"/>
    <property type="molecule type" value="Genomic_DNA"/>
</dbReference>
<proteinExistence type="predicted"/>
<sequence length="187" mass="22747">MEYVYEYQFEKDRVHDYSDEFFEILQKRNHILKTKKAVVHKFHYFYYALAAVFLSMLSILFGAETDSDFYKVIFTLSIYLALFWSIIGCYLFIYKLRFRKRYCGLREQNGVVTLSEDTISDECQDVMMSYKQEVIKKVVIGREIMVFFVDKHKPFIMVPRVDFKEETYLKLVKEIFHDRIVYWKRIS</sequence>
<feature type="transmembrane region" description="Helical" evidence="1">
    <location>
        <begin position="44"/>
        <end position="63"/>
    </location>
</feature>
<protein>
    <recommendedName>
        <fullName evidence="4">YcxB-like protein</fullName>
    </recommendedName>
</protein>
<comment type="caution">
    <text evidence="2">The sequence shown here is derived from an EMBL/GenBank/DDBJ whole genome shotgun (WGS) entry which is preliminary data.</text>
</comment>
<dbReference type="Proteomes" id="UP000295773">
    <property type="component" value="Unassembled WGS sequence"/>
</dbReference>
<evidence type="ECO:0000313" key="3">
    <source>
        <dbReference type="Proteomes" id="UP000295773"/>
    </source>
</evidence>
<keyword evidence="3" id="KW-1185">Reference proteome</keyword>
<feature type="transmembrane region" description="Helical" evidence="1">
    <location>
        <begin position="69"/>
        <end position="93"/>
    </location>
</feature>
<accession>A0A4R3TL51</accession>
<keyword evidence="1" id="KW-0472">Membrane</keyword>
<evidence type="ECO:0008006" key="4">
    <source>
        <dbReference type="Google" id="ProtNLM"/>
    </source>
</evidence>
<evidence type="ECO:0000313" key="2">
    <source>
        <dbReference type="EMBL" id="TCU62380.1"/>
    </source>
</evidence>